<dbReference type="RefSeq" id="WP_088819965.1">
    <property type="nucleotide sequence ID" value="NZ_CP019964.1"/>
</dbReference>
<dbReference type="InterPro" id="IPR050742">
    <property type="entry name" value="Helicase_Restrict-Modif_Enz"/>
</dbReference>
<feature type="domain" description="Helicase C-terminal" evidence="1">
    <location>
        <begin position="364"/>
        <end position="528"/>
    </location>
</feature>
<evidence type="ECO:0000313" key="3">
    <source>
        <dbReference type="Proteomes" id="UP000197679"/>
    </source>
</evidence>
<sequence>MNPSDILLPQDRDESKAYLVNKLRPAIKVWRDSGYPNVTNTTKRLLNFWFNEDHIINNEKFEFWYAQRESIETLIYIYEVMKIRKFLDLMANFGDKPQVFDPSTDIYPLYGFKMATGSGKTYVMALSIVWQYFNHKFESNDDYTSKFLLIAGEKNVIYDRLKRDYENGKIFHEIPLIPPEWIDEFNIKVILKEDPINDIPDSVLFLTNVQQLQDKANRKKEADEFIDKVLDLKEVNRTNIAQDNRIKEVLEKIPNIMILKDEAHHIYNYEKKWKQILIDLHRALKSEYGKGFNMELDFSATPRAENGVLFPWLIVDFTLKEAIEMNIVKRPLKGIVQNATEVTSTNVVERYKAWIDAGIRRWQEYNEALAKLNKKPILFFQCPDNKQADQLKEYLETLPQFSKKVLLIHTDSTGEVAKSDIEEARKSAQSIDSDNNNYRVIVSTMMLNEGWDVRNVNVIVGLRSYTSERNVLPEQVIGRGLRKMFPDENASIKDFINILEVIGSPGLMQIIEELEKDENIKFGTTKLENPINIVAISVDLDKKNLDIEIPILTPSIIVREFEINEGILDKIPSLSIKLENKIFKTNYKAFDMVTGAVQVERSWDLPVPQDVKSVIAYYTGKILNEIKLTNMFADLYPIVKEYIEKKLFDQEVNINDPRVLFQISQPEVEEKIIKAFGESMKNLAFINREVDKSDRILISETSPFPWTKDVYQANKCIFNYVPCDNNLEVNFSRFLDSTEDVIAFSKIVQKIGFSIEYRDSEGNLRHYIPDFIIKMQNKYVIAETKGEEDIDVKFKDKRAILWCEDAERVTGDKWVYVRINENGFDKYHFDNFENMIQFFTSKYAKDLDLK</sequence>
<reference evidence="2 3" key="1">
    <citation type="journal article" date="2017" name="Nat. Commun.">
        <title>'ARMAN' archaea depend on association with euryarchaeal host in culture and in situ.</title>
        <authorList>
            <person name="Golyshina O."/>
            <person name="Toshchakov S."/>
            <person name="Makarova K."/>
            <person name="Gavrilov S."/>
            <person name="Korzhenkov A."/>
            <person name="La Cono V."/>
            <person name="Arcadi E."/>
            <person name="Nechitaylo T."/>
            <person name="Ferrer M."/>
            <person name="Kublanov I."/>
            <person name="Wolf Y."/>
            <person name="Yakimov M."/>
            <person name="Golyshin P."/>
            <person name="Slesarev A."/>
            <person name="Kozyavkin S."/>
        </authorList>
    </citation>
    <scope>NUCLEOTIDE SEQUENCE [LARGE SCALE GENOMIC DNA]</scope>
    <source>
        <strain evidence="2 3">Mia14</strain>
    </source>
</reference>
<gene>
    <name evidence="2" type="ORF">Mia14_0448</name>
</gene>
<dbReference type="SUPFAM" id="SSF52540">
    <property type="entry name" value="P-loop containing nucleoside triphosphate hydrolases"/>
    <property type="match status" value="1"/>
</dbReference>
<dbReference type="InterPro" id="IPR006935">
    <property type="entry name" value="Helicase/UvrB_N"/>
</dbReference>
<keyword evidence="3" id="KW-1185">Reference proteome</keyword>
<protein>
    <submittedName>
        <fullName evidence="2">Type III restriction-modification enzyme subunit R</fullName>
    </submittedName>
</protein>
<accession>A0A218NMU1</accession>
<evidence type="ECO:0000313" key="2">
    <source>
        <dbReference type="EMBL" id="ASI13766.1"/>
    </source>
</evidence>
<dbReference type="PANTHER" id="PTHR47396">
    <property type="entry name" value="TYPE I RESTRICTION ENZYME ECOKI R PROTEIN"/>
    <property type="match status" value="1"/>
</dbReference>
<dbReference type="Gene3D" id="3.40.50.300">
    <property type="entry name" value="P-loop containing nucleotide triphosphate hydrolases"/>
    <property type="match status" value="2"/>
</dbReference>
<dbReference type="AlphaFoldDB" id="A0A218NMU1"/>
<dbReference type="REBASE" id="210408">
    <property type="entry name" value="Mar14ORF449P"/>
</dbReference>
<dbReference type="InterPro" id="IPR001650">
    <property type="entry name" value="Helicase_C-like"/>
</dbReference>
<dbReference type="InterPro" id="IPR027417">
    <property type="entry name" value="P-loop_NTPase"/>
</dbReference>
<organism evidence="2 3">
    <name type="scientific">Candidatus Mancarchaeum acidiphilum</name>
    <dbReference type="NCBI Taxonomy" id="1920749"/>
    <lineage>
        <taxon>Archaea</taxon>
        <taxon>Candidatus Micrarchaeota</taxon>
        <taxon>Candidatus Mancarchaeum</taxon>
    </lineage>
</organism>
<dbReference type="GO" id="GO:0005524">
    <property type="term" value="F:ATP binding"/>
    <property type="evidence" value="ECO:0007669"/>
    <property type="project" value="InterPro"/>
</dbReference>
<dbReference type="PROSITE" id="PS51194">
    <property type="entry name" value="HELICASE_CTER"/>
    <property type="match status" value="1"/>
</dbReference>
<dbReference type="GeneID" id="33314003"/>
<name>A0A218NMU1_9ARCH</name>
<dbReference type="GO" id="GO:0005829">
    <property type="term" value="C:cytosol"/>
    <property type="evidence" value="ECO:0007669"/>
    <property type="project" value="TreeGrafter"/>
</dbReference>
<dbReference type="GO" id="GO:0016787">
    <property type="term" value="F:hydrolase activity"/>
    <property type="evidence" value="ECO:0007669"/>
    <property type="project" value="InterPro"/>
</dbReference>
<dbReference type="KEGG" id="marh:Mia14_0448"/>
<dbReference type="Proteomes" id="UP000197679">
    <property type="component" value="Chromosome"/>
</dbReference>
<dbReference type="EMBL" id="CP019964">
    <property type="protein sequence ID" value="ASI13766.1"/>
    <property type="molecule type" value="Genomic_DNA"/>
</dbReference>
<dbReference type="Pfam" id="PF04851">
    <property type="entry name" value="ResIII"/>
    <property type="match status" value="1"/>
</dbReference>
<proteinExistence type="predicted"/>
<evidence type="ECO:0000259" key="1">
    <source>
        <dbReference type="PROSITE" id="PS51194"/>
    </source>
</evidence>
<dbReference type="PANTHER" id="PTHR47396:SF1">
    <property type="entry name" value="ATP-DEPENDENT HELICASE IRC3-RELATED"/>
    <property type="match status" value="1"/>
</dbReference>
<dbReference type="GO" id="GO:0003677">
    <property type="term" value="F:DNA binding"/>
    <property type="evidence" value="ECO:0007669"/>
    <property type="project" value="InterPro"/>
</dbReference>
<dbReference type="OrthoDB" id="75806at2157"/>